<feature type="compositionally biased region" description="Polar residues" evidence="1">
    <location>
        <begin position="75"/>
        <end position="90"/>
    </location>
</feature>
<evidence type="ECO:0000256" key="1">
    <source>
        <dbReference type="SAM" id="MobiDB-lite"/>
    </source>
</evidence>
<reference evidence="2 3" key="1">
    <citation type="submission" date="2024-02" db="EMBL/GenBank/DDBJ databases">
        <authorList>
            <person name="Vignale AGUSTIN F."/>
            <person name="Sosa J E."/>
            <person name="Modenutti C."/>
        </authorList>
    </citation>
    <scope>NUCLEOTIDE SEQUENCE [LARGE SCALE GENOMIC DNA]</scope>
</reference>
<organism evidence="2 3">
    <name type="scientific">Ilex paraguariensis</name>
    <name type="common">yerba mate</name>
    <dbReference type="NCBI Taxonomy" id="185542"/>
    <lineage>
        <taxon>Eukaryota</taxon>
        <taxon>Viridiplantae</taxon>
        <taxon>Streptophyta</taxon>
        <taxon>Embryophyta</taxon>
        <taxon>Tracheophyta</taxon>
        <taxon>Spermatophyta</taxon>
        <taxon>Magnoliopsida</taxon>
        <taxon>eudicotyledons</taxon>
        <taxon>Gunneridae</taxon>
        <taxon>Pentapetalae</taxon>
        <taxon>asterids</taxon>
        <taxon>campanulids</taxon>
        <taxon>Aquifoliales</taxon>
        <taxon>Aquifoliaceae</taxon>
        <taxon>Ilex</taxon>
    </lineage>
</organism>
<evidence type="ECO:0000313" key="2">
    <source>
        <dbReference type="EMBL" id="CAK9133718.1"/>
    </source>
</evidence>
<feature type="region of interest" description="Disordered" evidence="1">
    <location>
        <begin position="1"/>
        <end position="92"/>
    </location>
</feature>
<name>A0ABC8QMI0_9AQUA</name>
<comment type="caution">
    <text evidence="2">The sequence shown here is derived from an EMBL/GenBank/DDBJ whole genome shotgun (WGS) entry which is preliminary data.</text>
</comment>
<protein>
    <submittedName>
        <fullName evidence="2">Uncharacterized protein</fullName>
    </submittedName>
</protein>
<sequence length="108" mass="11461">MGDCSNGPSIGGSDTDREGIVTTESGKLKKAASQQEPLITSTITKGPIKANLEKGRSGPRGGKDFGSVGGDIRTPWNQILSSGKSSNTAEQMKLRYIEPIKRDSRIIV</sequence>
<feature type="compositionally biased region" description="Polar residues" evidence="1">
    <location>
        <begin position="32"/>
        <end position="44"/>
    </location>
</feature>
<dbReference type="EMBL" id="CAUOFW020000126">
    <property type="protein sequence ID" value="CAK9133718.1"/>
    <property type="molecule type" value="Genomic_DNA"/>
</dbReference>
<keyword evidence="3" id="KW-1185">Reference proteome</keyword>
<evidence type="ECO:0000313" key="3">
    <source>
        <dbReference type="Proteomes" id="UP001642360"/>
    </source>
</evidence>
<accession>A0ABC8QMI0</accession>
<dbReference type="Proteomes" id="UP001642360">
    <property type="component" value="Unassembled WGS sequence"/>
</dbReference>
<proteinExistence type="predicted"/>
<dbReference type="AlphaFoldDB" id="A0ABC8QMI0"/>
<gene>
    <name evidence="2" type="ORF">ILEXP_LOCUS634</name>
</gene>